<dbReference type="CDD" id="cd18084">
    <property type="entry name" value="RsmE-like"/>
    <property type="match status" value="1"/>
</dbReference>
<dbReference type="Pfam" id="PF04452">
    <property type="entry name" value="Methyltrans_RNA"/>
    <property type="match status" value="1"/>
</dbReference>
<dbReference type="PANTHER" id="PTHR30027">
    <property type="entry name" value="RIBOSOMAL RNA SMALL SUBUNIT METHYLTRANSFERASE E"/>
    <property type="match status" value="1"/>
</dbReference>
<gene>
    <name evidence="15" type="ORF">CRENPOLYSF2_2670004</name>
</gene>
<dbReference type="InterPro" id="IPR006700">
    <property type="entry name" value="RsmE"/>
</dbReference>
<keyword evidence="7 12" id="KW-0489">Methyltransferase</keyword>
<dbReference type="Gene3D" id="3.40.1280.10">
    <property type="match status" value="1"/>
</dbReference>
<evidence type="ECO:0000256" key="7">
    <source>
        <dbReference type="ARBA" id="ARBA00022603"/>
    </source>
</evidence>
<comment type="subcellular location">
    <subcellularLocation>
        <location evidence="1 12">Cytoplasm</location>
    </subcellularLocation>
</comment>
<dbReference type="PANTHER" id="PTHR30027:SF3">
    <property type="entry name" value="16S RRNA (URACIL(1498)-N(3))-METHYLTRANSFERASE"/>
    <property type="match status" value="1"/>
</dbReference>
<comment type="function">
    <text evidence="10 12">Specifically methylates the N3 position of the uracil ring of uridine 1498 (m3U1498) in 16S rRNA. Acts on the fully assembled 30S ribosomal subunit.</text>
</comment>
<dbReference type="InterPro" id="IPR046886">
    <property type="entry name" value="RsmE_MTase_dom"/>
</dbReference>
<comment type="catalytic activity">
    <reaction evidence="11 12">
        <text>uridine(1498) in 16S rRNA + S-adenosyl-L-methionine = N(3)-methyluridine(1498) in 16S rRNA + S-adenosyl-L-homocysteine + H(+)</text>
        <dbReference type="Rhea" id="RHEA:42920"/>
        <dbReference type="Rhea" id="RHEA-COMP:10283"/>
        <dbReference type="Rhea" id="RHEA-COMP:10284"/>
        <dbReference type="ChEBI" id="CHEBI:15378"/>
        <dbReference type="ChEBI" id="CHEBI:57856"/>
        <dbReference type="ChEBI" id="CHEBI:59789"/>
        <dbReference type="ChEBI" id="CHEBI:65315"/>
        <dbReference type="ChEBI" id="CHEBI:74502"/>
        <dbReference type="EC" id="2.1.1.193"/>
    </reaction>
</comment>
<evidence type="ECO:0000256" key="6">
    <source>
        <dbReference type="ARBA" id="ARBA00022552"/>
    </source>
</evidence>
<evidence type="ECO:0000256" key="3">
    <source>
        <dbReference type="ARBA" id="ARBA00012328"/>
    </source>
</evidence>
<evidence type="ECO:0000256" key="11">
    <source>
        <dbReference type="ARBA" id="ARBA00047944"/>
    </source>
</evidence>
<dbReference type="GO" id="GO:0070475">
    <property type="term" value="P:rRNA base methylation"/>
    <property type="evidence" value="ECO:0007669"/>
    <property type="project" value="TreeGrafter"/>
</dbReference>
<keyword evidence="8 12" id="KW-0808">Transferase</keyword>
<dbReference type="EMBL" id="FUKJ01000187">
    <property type="protein sequence ID" value="SJM92348.1"/>
    <property type="molecule type" value="Genomic_DNA"/>
</dbReference>
<dbReference type="GO" id="GO:0005737">
    <property type="term" value="C:cytoplasm"/>
    <property type="evidence" value="ECO:0007669"/>
    <property type="project" value="UniProtKB-SubCell"/>
</dbReference>
<dbReference type="PIRSF" id="PIRSF015601">
    <property type="entry name" value="MTase_slr0722"/>
    <property type="match status" value="1"/>
</dbReference>
<keyword evidence="9 12" id="KW-0949">S-adenosyl-L-methionine</keyword>
<reference evidence="16" key="1">
    <citation type="submission" date="2017-02" db="EMBL/GenBank/DDBJ databases">
        <authorList>
            <person name="Daims H."/>
        </authorList>
    </citation>
    <scope>NUCLEOTIDE SEQUENCE [LARGE SCALE GENOMIC DNA]</scope>
</reference>
<dbReference type="InterPro" id="IPR029026">
    <property type="entry name" value="tRNA_m1G_MTases_N"/>
</dbReference>
<evidence type="ECO:0000313" key="15">
    <source>
        <dbReference type="EMBL" id="SJM92348.1"/>
    </source>
</evidence>
<evidence type="ECO:0000313" key="16">
    <source>
        <dbReference type="Proteomes" id="UP000195442"/>
    </source>
</evidence>
<dbReference type="InterPro" id="IPR029028">
    <property type="entry name" value="Alpha/beta_knot_MTases"/>
</dbReference>
<dbReference type="InterPro" id="IPR046887">
    <property type="entry name" value="RsmE_PUA-like"/>
</dbReference>
<evidence type="ECO:0000256" key="8">
    <source>
        <dbReference type="ARBA" id="ARBA00022679"/>
    </source>
</evidence>
<comment type="similarity">
    <text evidence="2 12">Belongs to the RNA methyltransferase RsmE family.</text>
</comment>
<dbReference type="NCBIfam" id="TIGR00046">
    <property type="entry name" value="RsmE family RNA methyltransferase"/>
    <property type="match status" value="1"/>
</dbReference>
<evidence type="ECO:0000256" key="12">
    <source>
        <dbReference type="PIRNR" id="PIRNR015601"/>
    </source>
</evidence>
<dbReference type="Gene3D" id="2.40.240.20">
    <property type="entry name" value="Hypothetical PUA domain-like, domain 1"/>
    <property type="match status" value="1"/>
</dbReference>
<dbReference type="GO" id="GO:0070042">
    <property type="term" value="F:rRNA (uridine-N3-)-methyltransferase activity"/>
    <property type="evidence" value="ECO:0007669"/>
    <property type="project" value="TreeGrafter"/>
</dbReference>
<dbReference type="InterPro" id="IPR015947">
    <property type="entry name" value="PUA-like_sf"/>
</dbReference>
<dbReference type="OrthoDB" id="9815641at2"/>
<feature type="domain" description="Ribosomal RNA small subunit methyltransferase E methyltransferase" evidence="13">
    <location>
        <begin position="75"/>
        <end position="235"/>
    </location>
</feature>
<feature type="domain" description="Ribosomal RNA small subunit methyltransferase E PUA-like" evidence="14">
    <location>
        <begin position="20"/>
        <end position="62"/>
    </location>
</feature>
<dbReference type="EC" id="2.1.1.193" evidence="3 12"/>
<dbReference type="SUPFAM" id="SSF75217">
    <property type="entry name" value="alpha/beta knot"/>
    <property type="match status" value="1"/>
</dbReference>
<dbReference type="Pfam" id="PF20260">
    <property type="entry name" value="PUA_4"/>
    <property type="match status" value="1"/>
</dbReference>
<accession>A0A1R4H7U6</accession>
<sequence>MRVSRLYTQVTLTSGKVIALDDEASHYIRTVLRLRKDTDLILFNGNGCEYCCRVADVTRKAVMIAIGERIDRSVESPLTVTLGLSISRGDRMDMSVQKAVELGVNVITPLLTERCVVQLTDDKKLQRLAHWQKIVQHAAEQSGRTCLPPLNPIQKLDNWLTSQNGLKVFLDPYATTSLSGLQPEAQHVTLLAGPEGGFSSAERDIAKAAGFIPVRLGARILRTETASLAALAAVQMLWGDFGR</sequence>
<keyword evidence="6 12" id="KW-0698">rRNA processing</keyword>
<evidence type="ECO:0000256" key="4">
    <source>
        <dbReference type="ARBA" id="ARBA00013673"/>
    </source>
</evidence>
<keyword evidence="5 12" id="KW-0963">Cytoplasm</keyword>
<dbReference type="Proteomes" id="UP000195442">
    <property type="component" value="Unassembled WGS sequence"/>
</dbReference>
<evidence type="ECO:0000256" key="10">
    <source>
        <dbReference type="ARBA" id="ARBA00025699"/>
    </source>
</evidence>
<evidence type="ECO:0000256" key="2">
    <source>
        <dbReference type="ARBA" id="ARBA00005528"/>
    </source>
</evidence>
<keyword evidence="16" id="KW-1185">Reference proteome</keyword>
<evidence type="ECO:0000259" key="14">
    <source>
        <dbReference type="Pfam" id="PF20260"/>
    </source>
</evidence>
<dbReference type="SUPFAM" id="SSF88697">
    <property type="entry name" value="PUA domain-like"/>
    <property type="match status" value="1"/>
</dbReference>
<evidence type="ECO:0000256" key="5">
    <source>
        <dbReference type="ARBA" id="ARBA00022490"/>
    </source>
</evidence>
<name>A0A1R4H7U6_9GAMM</name>
<protein>
    <recommendedName>
        <fullName evidence="4 12">Ribosomal RNA small subunit methyltransferase E</fullName>
        <ecNumber evidence="3 12">2.1.1.193</ecNumber>
    </recommendedName>
</protein>
<proteinExistence type="inferred from homology"/>
<dbReference type="NCBIfam" id="NF008692">
    <property type="entry name" value="PRK11713.1-5"/>
    <property type="match status" value="1"/>
</dbReference>
<dbReference type="RefSeq" id="WP_087146921.1">
    <property type="nucleotide sequence ID" value="NZ_FUKJ01000187.1"/>
</dbReference>
<evidence type="ECO:0000256" key="9">
    <source>
        <dbReference type="ARBA" id="ARBA00022691"/>
    </source>
</evidence>
<evidence type="ECO:0000259" key="13">
    <source>
        <dbReference type="Pfam" id="PF04452"/>
    </source>
</evidence>
<evidence type="ECO:0000256" key="1">
    <source>
        <dbReference type="ARBA" id="ARBA00004496"/>
    </source>
</evidence>
<dbReference type="AlphaFoldDB" id="A0A1R4H7U6"/>
<organism evidence="15 16">
    <name type="scientific">Crenothrix polyspora</name>
    <dbReference type="NCBI Taxonomy" id="360316"/>
    <lineage>
        <taxon>Bacteria</taxon>
        <taxon>Pseudomonadati</taxon>
        <taxon>Pseudomonadota</taxon>
        <taxon>Gammaproteobacteria</taxon>
        <taxon>Methylococcales</taxon>
        <taxon>Crenotrichaceae</taxon>
        <taxon>Crenothrix</taxon>
    </lineage>
</organism>